<feature type="compositionally biased region" description="Basic and acidic residues" evidence="1">
    <location>
        <begin position="188"/>
        <end position="197"/>
    </location>
</feature>
<feature type="transmembrane region" description="Helical" evidence="2">
    <location>
        <begin position="58"/>
        <end position="78"/>
    </location>
</feature>
<protein>
    <recommendedName>
        <fullName evidence="7">Fermentation associated protein</fullName>
    </recommendedName>
</protein>
<feature type="region of interest" description="Disordered" evidence="1">
    <location>
        <begin position="188"/>
        <end position="253"/>
    </location>
</feature>
<dbReference type="InterPro" id="IPR029636">
    <property type="entry name" value="Csf1"/>
</dbReference>
<dbReference type="Pfam" id="PF25038">
    <property type="entry name" value="Csf1_C"/>
    <property type="match status" value="2"/>
</dbReference>
<feature type="region of interest" description="Disordered" evidence="1">
    <location>
        <begin position="1219"/>
        <end position="1296"/>
    </location>
</feature>
<feature type="region of interest" description="Disordered" evidence="1">
    <location>
        <begin position="3130"/>
        <end position="3193"/>
    </location>
</feature>
<gene>
    <name evidence="5" type="ORF">K505DRAFT_372782</name>
</gene>
<feature type="region of interest" description="Disordered" evidence="1">
    <location>
        <begin position="2470"/>
        <end position="2497"/>
    </location>
</feature>
<evidence type="ECO:0000256" key="1">
    <source>
        <dbReference type="SAM" id="MobiDB-lite"/>
    </source>
</evidence>
<keyword evidence="2" id="KW-0472">Membrane</keyword>
<feature type="compositionally biased region" description="Polar residues" evidence="1">
    <location>
        <begin position="1232"/>
        <end position="1253"/>
    </location>
</feature>
<dbReference type="GO" id="GO:0006113">
    <property type="term" value="P:fermentation"/>
    <property type="evidence" value="ECO:0007669"/>
    <property type="project" value="InterPro"/>
</dbReference>
<organism evidence="5 6">
    <name type="scientific">Melanomma pulvis-pyrius CBS 109.77</name>
    <dbReference type="NCBI Taxonomy" id="1314802"/>
    <lineage>
        <taxon>Eukaryota</taxon>
        <taxon>Fungi</taxon>
        <taxon>Dikarya</taxon>
        <taxon>Ascomycota</taxon>
        <taxon>Pezizomycotina</taxon>
        <taxon>Dothideomycetes</taxon>
        <taxon>Pleosporomycetidae</taxon>
        <taxon>Pleosporales</taxon>
        <taxon>Melanommataceae</taxon>
        <taxon>Melanomma</taxon>
    </lineage>
</organism>
<feature type="region of interest" description="Disordered" evidence="1">
    <location>
        <begin position="2558"/>
        <end position="2579"/>
    </location>
</feature>
<feature type="region of interest" description="Disordered" evidence="1">
    <location>
        <begin position="117"/>
        <end position="156"/>
    </location>
</feature>
<name>A0A6A6XL51_9PLEO</name>
<evidence type="ECO:0000259" key="4">
    <source>
        <dbReference type="Pfam" id="PF25038"/>
    </source>
</evidence>
<dbReference type="GO" id="GO:0016020">
    <property type="term" value="C:membrane"/>
    <property type="evidence" value="ECO:0007669"/>
    <property type="project" value="InterPro"/>
</dbReference>
<feature type="compositionally biased region" description="Low complexity" evidence="1">
    <location>
        <begin position="3172"/>
        <end position="3184"/>
    </location>
</feature>
<feature type="compositionally biased region" description="Low complexity" evidence="1">
    <location>
        <begin position="3143"/>
        <end position="3162"/>
    </location>
</feature>
<keyword evidence="2" id="KW-0812">Transmembrane</keyword>
<reference evidence="5" key="1">
    <citation type="journal article" date="2020" name="Stud. Mycol.">
        <title>101 Dothideomycetes genomes: a test case for predicting lifestyles and emergence of pathogens.</title>
        <authorList>
            <person name="Haridas S."/>
            <person name="Albert R."/>
            <person name="Binder M."/>
            <person name="Bloem J."/>
            <person name="Labutti K."/>
            <person name="Salamov A."/>
            <person name="Andreopoulos B."/>
            <person name="Baker S."/>
            <person name="Barry K."/>
            <person name="Bills G."/>
            <person name="Bluhm B."/>
            <person name="Cannon C."/>
            <person name="Castanera R."/>
            <person name="Culley D."/>
            <person name="Daum C."/>
            <person name="Ezra D."/>
            <person name="Gonzalez J."/>
            <person name="Henrissat B."/>
            <person name="Kuo A."/>
            <person name="Liang C."/>
            <person name="Lipzen A."/>
            <person name="Lutzoni F."/>
            <person name="Magnuson J."/>
            <person name="Mondo S."/>
            <person name="Nolan M."/>
            <person name="Ohm R."/>
            <person name="Pangilinan J."/>
            <person name="Park H.-J."/>
            <person name="Ramirez L."/>
            <person name="Alfaro M."/>
            <person name="Sun H."/>
            <person name="Tritt A."/>
            <person name="Yoshinaga Y."/>
            <person name="Zwiers L.-H."/>
            <person name="Turgeon B."/>
            <person name="Goodwin S."/>
            <person name="Spatafora J."/>
            <person name="Crous P."/>
            <person name="Grigoriev I."/>
        </authorList>
    </citation>
    <scope>NUCLEOTIDE SEQUENCE</scope>
    <source>
        <strain evidence="5">CBS 109.77</strain>
    </source>
</reference>
<dbReference type="InterPro" id="IPR056779">
    <property type="entry name" value="Csf1_C"/>
</dbReference>
<dbReference type="OrthoDB" id="10051416at2759"/>
<evidence type="ECO:0000259" key="3">
    <source>
        <dbReference type="Pfam" id="PF21678"/>
    </source>
</evidence>
<evidence type="ECO:0000313" key="5">
    <source>
        <dbReference type="EMBL" id="KAF2796974.1"/>
    </source>
</evidence>
<evidence type="ECO:0008006" key="7">
    <source>
        <dbReference type="Google" id="ProtNLM"/>
    </source>
</evidence>
<dbReference type="PANTHER" id="PTHR32085:SF3">
    <property type="entry name" value="PROTEIN CSF1"/>
    <property type="match status" value="1"/>
</dbReference>
<feature type="compositionally biased region" description="Polar residues" evidence="1">
    <location>
        <begin position="1261"/>
        <end position="1276"/>
    </location>
</feature>
<feature type="domain" description="Csf1 N-terminal" evidence="3">
    <location>
        <begin position="137"/>
        <end position="892"/>
    </location>
</feature>
<feature type="compositionally biased region" description="Basic and acidic residues" evidence="1">
    <location>
        <begin position="2558"/>
        <end position="2570"/>
    </location>
</feature>
<feature type="compositionally biased region" description="Polar residues" evidence="1">
    <location>
        <begin position="239"/>
        <end position="249"/>
    </location>
</feature>
<feature type="compositionally biased region" description="Basic and acidic residues" evidence="1">
    <location>
        <begin position="139"/>
        <end position="148"/>
    </location>
</feature>
<feature type="transmembrane region" description="Helical" evidence="2">
    <location>
        <begin position="18"/>
        <end position="38"/>
    </location>
</feature>
<keyword evidence="2" id="KW-1133">Transmembrane helix</keyword>
<proteinExistence type="predicted"/>
<dbReference type="PANTHER" id="PTHR32085">
    <property type="entry name" value="PROTEIN CSF1"/>
    <property type="match status" value="1"/>
</dbReference>
<sequence>MAGAIVSEPLSPHVGFNWVFLVELLISGILTVFFLFYFNRLFATLVSYGIRAYTWHKYHAYIDIQALQISLLGGRIFFKDIRYHGHNETIFVHGGYITWRYWLRRVRDAEIYSNESPLAAGDGSETPSTQESPAGGRSKTLDRAEKGGRQTQKRLPCRISIKMSGVEAFMYNRSPAYDGIIEAMQRKADATSKKEGDQYESVDPGHAKSGSTTSSMGVHEELRHHSKLRRTRDTDKSTATRVGTNQSAAPKTKKDDIPAFLRLLPIHLDCTKGAIVIGNEHTSSVITAQFEKASGEIDASSSGPLDVYQQVFNFQFTHPVVHMKPNPDFKAPQLETAARLKQEADQDLPEKVLDEKSARSRKRLHFIGKIPNLSAWFSKSTDSIHTHPMSKPGVHNSHFAPQWHFPGQERWKGLTRYLDESLNDGHGEWDAVEYAKTTLLVDCPCINVSFYWDIAGPVPSDIDNSMHIDPTRPGDINGSVPPEYGMDIQVYGGTINYGPWADRHRVVFQNIFFPGSHVDGVPTSPLTTGDLRLLTMFKIYLSIEEDTVLRIPIREPSKDWKWKGKAHTLAGHDKQTTEKIKGKGKTRRKSMRAKQRDATVSGQNVRPFAWIDVKVAGNSSVNQVMDMYASETGYQNKVVVDIVGMEISSSVNHGLLWRSGPVGLDCDLSNPLSWNSLRKWNFNLSCRDLELFLLRDHLFLLTDLVVDWGSGPPSDYFTFVPFQYLLNIDFVDFKLYLNTNDSNIINNPSDLDDNNFIILRGQRLHGDVTIPLDRFRPIQNEISFDVRGQDLGLEVSMPSKNSLNTFVLSKNVAQLGGLTLKGSYAYMSDTSAMNTDRLFMDVHGDRFHLELYGWLVHHFLTIKDNYFGDDMHFKTLEEFQGIPSQSLSADATTPNGQALKISNDLDVILCVSADRTSVLLPSNLYSAENSLRADLPYASADLRFTNYYMDLMVNFSPISISLGTSVTSPGLPNDISGRTEVFIDSLAIFGHRLFGLPPTEPTYVCNWDFDLGKVTGECTSEFIEKAAGAARSFAFTFDDDENTLTVNNPIVIHDSTFLRLKTHDIHIWLHIAKEAVLVSTGPIELDFNDLAGNTFSERLNVSIPDLTIGAADARSASRHRTREGEKEVVETHAFIQTSLSLNMLGRKLGFTEDRNKQQAHMQEHDQRTNRTQFMFIDYPPSFHQHPKDQDKARSPAMQYPEIPHPIFLFQPRDIDSTSSVSSGYYSDPLSTRGRQSRNAPMRTPSASSFTHSIRSAHRYKGSSQSRTLLGSSPSRTESARRHYALPNDEERARRNLPPSSVALSSSLATPYFPLDHIEPDLSDVPSFPAFPPKVDEEDDDAFAFNDVSTKNLDENFYHTSFLIRAEPGIRLHCTPEAVRCVSNLVEIIQPQRSEDLLDEFQVKVMMKILDMQKRREGQGQSIGFSVRIPFTHVRFQNKFDSSLDANGGKDQYDIILNHLKVAARIKKFPGERAGENTVSSHMTLGSLGISVTERTRNGPSDDVAVQAEIRDLLVWTLKSKETSVNVSFRAFKTATASRKIEYLASLIHRTTLLGDELASRFEEVQAVRQVRLRYLAWYLTSVQERFPDPAFLTKASYALRAASGHLRSHDSWKIISRFRYIWQCLPDDEKAKVSGCCSQPSVACPEGAEQKIIAMWDQWRTWDLAHVKKSLAMQFLFGSTSDDMTVAYASPLHLDIRSAGVKLIIDPGPKQSEAAMRIIVINVAIVPPPEPTGLMLVGNGAPRRSTIVQISAKESSVRVHWEICELAEVLIKMFQKDTLKGPKYHASKSLSGTPKKANIECHDYQIIYVTDEAEVSLDTINLRSTSTGRRFRFSVVGADNKASDQGETITVLVHLEQAGTELRSRSRLLLRSQFEYPSLYFAHHEHEKGSTTPNEIKVAAASRKIKTQVEEDILGFIEIIDSVLRDEVAYFHHQTLTLQQSFSQRPTSDEHDDKVTQLPNITVALFMDSYLVELALLQSLTWSIAGSSGRISVVPALGRNVTLRIDYDLEAHTHRMLSSSMDGSNVISSLELPPVNGRLSITNTEKETKVSAYGIIETIQLQASEIQALIATVNKPEISTVIRAIQDDVGILKTHFQEIFPDVGHSPVIETPTPSRDIVFKVQMTLSGLNILASAPGQHNDSATANLAIKLASIQLKATNIDSDNKIMVLPEATIHLQEFRVEMNLSDAETIRRCGNLSFGATFQATSQKDSQPARRVFRVRSSGLEVNIFADTASAVVDVMNHLQDKIKDLDLSKEKKYLRRLRHTKSRISQKRDKSIKSETNADIDSVSSGALFTSTYSLEVLNIQVSWIVGTSIPPFPRTESEDLVFSFRRIELSTKKDDAARLMIEDMQLQMVAVSANKKVRSMNSALLPEVVFNVAYSSTKETRKIAFHAAGKSLDLRLDSRFILPANVIERSIALAGKKFRAASANWNMTPTTSGAQRKNPFGNKRLASLLVDANFAGAVVHINGRDTAPTPGAKESRSQQKGRYSQFVGDESKSSMILRAPGVALKVEHKDDDGQDPSLNAELRVDGSSNTLFPTVVPILIDISDSVKELVREKDEESPDTEKSPQIPSKPAAKVLEEDNLITADPSTILGRTRLNLGLRICKQEFSLSCQPIARVAAIAKVEDIYVTVNSVKSQEHGHFFAASAAFEKLEATVQHVYSRESTFGFDVDSVILSLMNSKHLSGTSGISAILKINPMGLQINARQLQDFLLFREIWVPPEIRGTSKPPTASASVEPHEYLMQRYQQVTAATAFPWNANVSIADIAVDLDLGQAIGKTSLHIHNLWASSKKSTDWEQNLCIGVEKVSVESAGRTSGFVELAGVKVRTSISWPSQAMGIRQTPLVQASLGFQQLRVKAGFDYQAFMIADISNFNFLMYNVRQQEQGSRDRLVAILDGDKAHVFCTATSAAQGLALYQAIERLVQENQQAYKQSLRDIEKFLRRKSTATPFGRSVSQSMIAAKAEEDSFKTPISLHTDVVVTLRSINLGVYPSTFVDGQIFMLEASDTQARFAVALEKGKIHSGLGMTLGQLSVALSSVPSPKRTKPVADLTVEDVVASARSARGGTILRVPKVIATMHTWQVPHSNHIDYIFKSSLEGKVDVGWNYSRISYIRTMWSNHSRTLASRLGKPLPESNIKITSSSSATTTTSTTTGAPGSSQRPTTPLPTESAAPDSPSEASPSKPPENQEKITAVVNVPQSRYEYTPLEAPLIETPQLRDMGEATPPLEWIGLHRDRLPNVTHQIVIVTLLEVAREVEDAYERILGSS</sequence>
<dbReference type="Pfam" id="PF21678">
    <property type="entry name" value="Csf1_N"/>
    <property type="match status" value="1"/>
</dbReference>
<dbReference type="Proteomes" id="UP000799757">
    <property type="component" value="Unassembled WGS sequence"/>
</dbReference>
<feature type="domain" description="Csf1 C-terminal region" evidence="4">
    <location>
        <begin position="2498"/>
        <end position="3146"/>
    </location>
</feature>
<feature type="domain" description="Csf1 C-terminal region" evidence="4">
    <location>
        <begin position="3201"/>
        <end position="3269"/>
    </location>
</feature>
<evidence type="ECO:0000256" key="2">
    <source>
        <dbReference type="SAM" id="Phobius"/>
    </source>
</evidence>
<accession>A0A6A6XL51</accession>
<dbReference type="InterPro" id="IPR048636">
    <property type="entry name" value="Csf1_N"/>
</dbReference>
<feature type="compositionally biased region" description="Low complexity" evidence="1">
    <location>
        <begin position="1219"/>
        <end position="1230"/>
    </location>
</feature>
<dbReference type="EMBL" id="MU001817">
    <property type="protein sequence ID" value="KAF2796974.1"/>
    <property type="molecule type" value="Genomic_DNA"/>
</dbReference>
<evidence type="ECO:0000313" key="6">
    <source>
        <dbReference type="Proteomes" id="UP000799757"/>
    </source>
</evidence>
<keyword evidence="6" id="KW-1185">Reference proteome</keyword>